<dbReference type="Proteomes" id="UP000676194">
    <property type="component" value="Chromosome"/>
</dbReference>
<dbReference type="EMBL" id="CP074694">
    <property type="protein sequence ID" value="QVL34437.1"/>
    <property type="molecule type" value="Genomic_DNA"/>
</dbReference>
<keyword evidence="1" id="KW-0812">Transmembrane</keyword>
<feature type="transmembrane region" description="Helical" evidence="1">
    <location>
        <begin position="27"/>
        <end position="50"/>
    </location>
</feature>
<dbReference type="PANTHER" id="PTHR35340">
    <property type="entry name" value="PQQ ENZYME REPEAT PROTEIN-RELATED"/>
    <property type="match status" value="1"/>
</dbReference>
<keyword evidence="1" id="KW-1133">Transmembrane helix</keyword>
<dbReference type="RefSeq" id="WP_213499427.1">
    <property type="nucleotide sequence ID" value="NZ_CP074694.1"/>
</dbReference>
<dbReference type="Pfam" id="PF14269">
    <property type="entry name" value="Arylsulfotran_2"/>
    <property type="match status" value="1"/>
</dbReference>
<organism evidence="2 3">
    <name type="scientific">Telmatocola sphagniphila</name>
    <dbReference type="NCBI Taxonomy" id="1123043"/>
    <lineage>
        <taxon>Bacteria</taxon>
        <taxon>Pseudomonadati</taxon>
        <taxon>Planctomycetota</taxon>
        <taxon>Planctomycetia</taxon>
        <taxon>Gemmatales</taxon>
        <taxon>Gemmataceae</taxon>
    </lineage>
</organism>
<dbReference type="KEGG" id="tsph:KIH39_11170"/>
<dbReference type="AlphaFoldDB" id="A0A8E6B9M5"/>
<proteinExistence type="predicted"/>
<sequence length="466" mass="51816">MSTSNTPKANNTRPTANSARLAILKKLSLVAFVFGFAIFLFIAGAIVMFFQIPPAEILEKAFIGIRAVIERSDSDAPVLLDDLPQSEKKIDIATKTADGYTLCTFADGANSSNSSAYLLDMKQKTVHRWAMPFSKIWPKPQHVPTPVKDIYVSFFGCHLFPNGDLLVVLHGVQQTAVGYGLIKLDKDSKLIWSYAAGVHHSVDVASDGTIYALQHDIAKTMPEGLQFIPTPCLVDSVIALTPDGILKNQPISILEAFRDSPYAAILQSLEPAKTKKEQAGPLTVQRFDDKTRKQDAVHANTVQVLTPELAQKFPFLKAGQLLLTLRNLDTIAVLDPESRKIVWAARGPWQAEHDANFLTNGHLLLFDNQGVTKGSRIMEYDPSTQGFPWVYSGENWPSFYSSERGMCQRFTNGNTLVVNSWNGEILELTKDKEVVWDYTPHRFIAFAHRYMPEQVPFLPAGTKPRP</sequence>
<dbReference type="PANTHER" id="PTHR35340:SF5">
    <property type="entry name" value="ASST-DOMAIN-CONTAINING PROTEIN"/>
    <property type="match status" value="1"/>
</dbReference>
<name>A0A8E6B9M5_9BACT</name>
<keyword evidence="3" id="KW-1185">Reference proteome</keyword>
<dbReference type="InterPro" id="IPR039535">
    <property type="entry name" value="ASST-like"/>
</dbReference>
<reference evidence="2" key="1">
    <citation type="submission" date="2021-05" db="EMBL/GenBank/DDBJ databases">
        <title>Complete genome sequence of the cellulolytic planctomycete Telmatocola sphagniphila SP2T and characterization of the first cellulase from planctomycetes.</title>
        <authorList>
            <person name="Rakitin A.L."/>
            <person name="Beletsky A.V."/>
            <person name="Naumoff D.G."/>
            <person name="Kulichevskaya I.S."/>
            <person name="Mardanov A.V."/>
            <person name="Ravin N.V."/>
            <person name="Dedysh S.N."/>
        </authorList>
    </citation>
    <scope>NUCLEOTIDE SEQUENCE</scope>
    <source>
        <strain evidence="2">SP2T</strain>
    </source>
</reference>
<evidence type="ECO:0000313" key="2">
    <source>
        <dbReference type="EMBL" id="QVL34437.1"/>
    </source>
</evidence>
<dbReference type="InterPro" id="IPR053143">
    <property type="entry name" value="Arylsulfate_ST"/>
</dbReference>
<keyword evidence="1" id="KW-0472">Membrane</keyword>
<evidence type="ECO:0008006" key="4">
    <source>
        <dbReference type="Google" id="ProtNLM"/>
    </source>
</evidence>
<evidence type="ECO:0000256" key="1">
    <source>
        <dbReference type="SAM" id="Phobius"/>
    </source>
</evidence>
<accession>A0A8E6B9M5</accession>
<gene>
    <name evidence="2" type="ORF">KIH39_11170</name>
</gene>
<dbReference type="SUPFAM" id="SSF101898">
    <property type="entry name" value="NHL repeat"/>
    <property type="match status" value="1"/>
</dbReference>
<protein>
    <recommendedName>
        <fullName evidence="4">Arylsulfotransferase ASST</fullName>
    </recommendedName>
</protein>
<evidence type="ECO:0000313" key="3">
    <source>
        <dbReference type="Proteomes" id="UP000676194"/>
    </source>
</evidence>